<dbReference type="EMBL" id="LVLJ01001708">
    <property type="protein sequence ID" value="OAE28656.1"/>
    <property type="molecule type" value="Genomic_DNA"/>
</dbReference>
<dbReference type="GO" id="GO:0006414">
    <property type="term" value="P:translational elongation"/>
    <property type="evidence" value="ECO:0007669"/>
    <property type="project" value="InterPro"/>
</dbReference>
<evidence type="ECO:0000313" key="7">
    <source>
        <dbReference type="EMBL" id="OAE28656.1"/>
    </source>
</evidence>
<reference evidence="7" key="1">
    <citation type="submission" date="2016-03" db="EMBL/GenBank/DDBJ databases">
        <title>Mechanisms controlling the formation of the plant cell surface in tip-growing cells are functionally conserved among land plants.</title>
        <authorList>
            <person name="Honkanen S."/>
            <person name="Jones V.A."/>
            <person name="Morieri G."/>
            <person name="Champion C."/>
            <person name="Hetherington A.J."/>
            <person name="Kelly S."/>
            <person name="Saint-Marcoux D."/>
            <person name="Proust H."/>
            <person name="Prescott H."/>
            <person name="Dolan L."/>
        </authorList>
    </citation>
    <scope>NUCLEOTIDE SEQUENCE [LARGE SCALE GENOMIC DNA]</scope>
    <source>
        <tissue evidence="7">Whole gametophyte</tissue>
    </source>
</reference>
<name>A0A176W912_MARPO</name>
<evidence type="ECO:0000256" key="3">
    <source>
        <dbReference type="ARBA" id="ARBA00011266"/>
    </source>
</evidence>
<dbReference type="InterPro" id="IPR027534">
    <property type="entry name" value="Ribosomal_P1/P2"/>
</dbReference>
<evidence type="ECO:0000256" key="6">
    <source>
        <dbReference type="SAM" id="MobiDB-lite"/>
    </source>
</evidence>
<evidence type="ECO:0000256" key="4">
    <source>
        <dbReference type="ARBA" id="ARBA00022980"/>
    </source>
</evidence>
<gene>
    <name evidence="7" type="ORF">AXG93_1335s1480</name>
</gene>
<dbReference type="Proteomes" id="UP000077202">
    <property type="component" value="Unassembled WGS sequence"/>
</dbReference>
<evidence type="ECO:0000256" key="1">
    <source>
        <dbReference type="ARBA" id="ARBA00003362"/>
    </source>
</evidence>
<comment type="subunit">
    <text evidence="3">P1 and P2 exist as dimers at the large ribosomal subunit.</text>
</comment>
<feature type="region of interest" description="Disordered" evidence="6">
    <location>
        <begin position="79"/>
        <end position="102"/>
    </location>
</feature>
<dbReference type="GO" id="GO:0002181">
    <property type="term" value="P:cytoplasmic translation"/>
    <property type="evidence" value="ECO:0007669"/>
    <property type="project" value="TreeGrafter"/>
</dbReference>
<dbReference type="AlphaFoldDB" id="A0A176W912"/>
<keyword evidence="8" id="KW-1185">Reference proteome</keyword>
<keyword evidence="5" id="KW-0687">Ribonucleoprotein</keyword>
<accession>A0A176W912</accession>
<dbReference type="GO" id="GO:0030295">
    <property type="term" value="F:protein kinase activator activity"/>
    <property type="evidence" value="ECO:0007669"/>
    <property type="project" value="TreeGrafter"/>
</dbReference>
<dbReference type="Gene3D" id="1.10.10.1410">
    <property type="match status" value="1"/>
</dbReference>
<comment type="caution">
    <text evidence="7">The sequence shown here is derived from an EMBL/GenBank/DDBJ whole genome shotgun (WGS) entry which is preliminary data.</text>
</comment>
<evidence type="ECO:0000313" key="8">
    <source>
        <dbReference type="Proteomes" id="UP000077202"/>
    </source>
</evidence>
<dbReference type="PANTHER" id="PTHR45696:SF10">
    <property type="entry name" value="LARGE RIBOSOMAL SUBUNIT PROTEIN P1"/>
    <property type="match status" value="1"/>
</dbReference>
<dbReference type="PANTHER" id="PTHR45696">
    <property type="entry name" value="60S ACIDIC RIBOSOMAL PROTEIN P1"/>
    <property type="match status" value="1"/>
</dbReference>
<evidence type="ECO:0000256" key="2">
    <source>
        <dbReference type="ARBA" id="ARBA00005436"/>
    </source>
</evidence>
<dbReference type="GO" id="GO:0043021">
    <property type="term" value="F:ribonucleoprotein complex binding"/>
    <property type="evidence" value="ECO:0007669"/>
    <property type="project" value="TreeGrafter"/>
</dbReference>
<evidence type="ECO:0000256" key="5">
    <source>
        <dbReference type="ARBA" id="ARBA00023274"/>
    </source>
</evidence>
<sequence>MVASLDIAIALHIWRQQLETRGWAAIPDLLTCQGKGGLEEAFRGAEGQKLANETPERSPVAELDKLSWSMTHILARGAKQEEEAGRIRHGRNRRHEAMTQMRKSTTVRSQCRLYTVRPLTGLDPSLFSLGSRLQGDKIATLVKAANITVESYWPGLFAKLLEKRSVEDLITNVGSGGGGAVSVSAPAAAAASGGAAAAEVKEEKKEEPQEASDDDMGFSLFD</sequence>
<dbReference type="InterPro" id="IPR038716">
    <property type="entry name" value="P1/P2_N_sf"/>
</dbReference>
<dbReference type="Pfam" id="PF00428">
    <property type="entry name" value="Ribosomal_60s"/>
    <property type="match status" value="1"/>
</dbReference>
<feature type="compositionally biased region" description="Basic and acidic residues" evidence="6">
    <location>
        <begin position="199"/>
        <end position="208"/>
    </location>
</feature>
<dbReference type="GO" id="GO:0022625">
    <property type="term" value="C:cytosolic large ribosomal subunit"/>
    <property type="evidence" value="ECO:0007669"/>
    <property type="project" value="TreeGrafter"/>
</dbReference>
<dbReference type="GO" id="GO:0003735">
    <property type="term" value="F:structural constituent of ribosome"/>
    <property type="evidence" value="ECO:0007669"/>
    <property type="project" value="InterPro"/>
</dbReference>
<feature type="region of interest" description="Disordered" evidence="6">
    <location>
        <begin position="192"/>
        <end position="222"/>
    </location>
</feature>
<organism evidence="7 8">
    <name type="scientific">Marchantia polymorpha subsp. ruderalis</name>
    <dbReference type="NCBI Taxonomy" id="1480154"/>
    <lineage>
        <taxon>Eukaryota</taxon>
        <taxon>Viridiplantae</taxon>
        <taxon>Streptophyta</taxon>
        <taxon>Embryophyta</taxon>
        <taxon>Marchantiophyta</taxon>
        <taxon>Marchantiopsida</taxon>
        <taxon>Marchantiidae</taxon>
        <taxon>Marchantiales</taxon>
        <taxon>Marchantiaceae</taxon>
        <taxon>Marchantia</taxon>
    </lineage>
</organism>
<dbReference type="CDD" id="cd05831">
    <property type="entry name" value="Ribosomal_P1"/>
    <property type="match status" value="1"/>
</dbReference>
<protein>
    <recommendedName>
        <fullName evidence="9">60S acidic ribosomal protein P1</fullName>
    </recommendedName>
</protein>
<dbReference type="FunFam" id="1.10.10.1410:FF:000002">
    <property type="entry name" value="60S acidic ribosomal protein P2"/>
    <property type="match status" value="1"/>
</dbReference>
<comment type="similarity">
    <text evidence="2">Belongs to the eukaryotic ribosomal protein P1/P2 family.</text>
</comment>
<keyword evidence="4" id="KW-0689">Ribosomal protein</keyword>
<evidence type="ECO:0008006" key="9">
    <source>
        <dbReference type="Google" id="ProtNLM"/>
    </source>
</evidence>
<proteinExistence type="inferred from homology"/>
<comment type="function">
    <text evidence="1">Plays an important role in the elongation step of protein synthesis.</text>
</comment>
<dbReference type="HAMAP" id="MF_01478">
    <property type="entry name" value="Ribosomal_L12_arch"/>
    <property type="match status" value="1"/>
</dbReference>